<dbReference type="AlphaFoldDB" id="A0A420DUR5"/>
<keyword evidence="3" id="KW-1185">Reference proteome</keyword>
<organism evidence="2 3">
    <name type="scientific">Sulfitobacter guttiformis</name>
    <dbReference type="NCBI Taxonomy" id="74349"/>
    <lineage>
        <taxon>Bacteria</taxon>
        <taxon>Pseudomonadati</taxon>
        <taxon>Pseudomonadota</taxon>
        <taxon>Alphaproteobacteria</taxon>
        <taxon>Rhodobacterales</taxon>
        <taxon>Roseobacteraceae</taxon>
        <taxon>Sulfitobacter</taxon>
    </lineage>
</organism>
<name>A0A420DUR5_9RHOB</name>
<accession>A0A420DUR5</accession>
<evidence type="ECO:0000313" key="2">
    <source>
        <dbReference type="EMBL" id="RKE97910.1"/>
    </source>
</evidence>
<evidence type="ECO:0000256" key="1">
    <source>
        <dbReference type="SAM" id="MobiDB-lite"/>
    </source>
</evidence>
<gene>
    <name evidence="2" type="ORF">C8N30_2546</name>
</gene>
<reference evidence="2 3" key="1">
    <citation type="submission" date="2018-09" db="EMBL/GenBank/DDBJ databases">
        <title>Genomic Encyclopedia of Archaeal and Bacterial Type Strains, Phase II (KMG-II): from individual species to whole genera.</title>
        <authorList>
            <person name="Goeker M."/>
        </authorList>
    </citation>
    <scope>NUCLEOTIDE SEQUENCE [LARGE SCALE GENOMIC DNA]</scope>
    <source>
        <strain evidence="2 3">DSM 11458</strain>
    </source>
</reference>
<dbReference type="Proteomes" id="UP000284407">
    <property type="component" value="Unassembled WGS sequence"/>
</dbReference>
<protein>
    <submittedName>
        <fullName evidence="2">Uncharacterized protein</fullName>
    </submittedName>
</protein>
<comment type="caution">
    <text evidence="2">The sequence shown here is derived from an EMBL/GenBank/DDBJ whole genome shotgun (WGS) entry which is preliminary data.</text>
</comment>
<sequence length="61" mass="7291">MDLREFSMMAFRLSVAPNVQETYHRISEMVLIEISPAQMAHRRRRNRRRDQIGRAASNRFS</sequence>
<proteinExistence type="predicted"/>
<feature type="region of interest" description="Disordered" evidence="1">
    <location>
        <begin position="38"/>
        <end position="61"/>
    </location>
</feature>
<dbReference type="EMBL" id="RAQK01000001">
    <property type="protein sequence ID" value="RKE97910.1"/>
    <property type="molecule type" value="Genomic_DNA"/>
</dbReference>
<evidence type="ECO:0000313" key="3">
    <source>
        <dbReference type="Proteomes" id="UP000284407"/>
    </source>
</evidence>